<dbReference type="EMBL" id="CP015102">
    <property type="protein sequence ID" value="ASJ06969.1"/>
    <property type="molecule type" value="Genomic_DNA"/>
</dbReference>
<proteinExistence type="predicted"/>
<dbReference type="KEGG" id="tpaf:A3L08_06345"/>
<reference evidence="1 2" key="1">
    <citation type="submission" date="2016-04" db="EMBL/GenBank/DDBJ databases">
        <title>Complete genome sequence of Thermococcus pacificus type strain P4.</title>
        <authorList>
            <person name="Oger P.M."/>
        </authorList>
    </citation>
    <scope>NUCLEOTIDE SEQUENCE [LARGE SCALE GENOMIC DNA]</scope>
    <source>
        <strain evidence="1 2">P-4</strain>
    </source>
</reference>
<dbReference type="GeneID" id="33315872"/>
<keyword evidence="2" id="KW-1185">Reference proteome</keyword>
<dbReference type="AlphaFoldDB" id="A0A218P870"/>
<sequence>MGLVHVSCESASVEDCVNDFRKKLKESLPVSGCYIKSAELNLTFGAFMHLSAILLVDTSRSGGGVIVEYSTGRNREDAIQRVLEKINPVIEDAEVVSFKVETYTTPVTRRTYAVGVAVYNLSPRSHGPLTETADRRKILAHVLSLFDYNPKVLNISELARVFGVSRDTIYYDIQRILEEKKKEGDHLT</sequence>
<dbReference type="Proteomes" id="UP000197418">
    <property type="component" value="Chromosome"/>
</dbReference>
<organism evidence="1 2">
    <name type="scientific">Thermococcus pacificus</name>
    <dbReference type="NCBI Taxonomy" id="71998"/>
    <lineage>
        <taxon>Archaea</taxon>
        <taxon>Methanobacteriati</taxon>
        <taxon>Methanobacteriota</taxon>
        <taxon>Thermococci</taxon>
        <taxon>Thermococcales</taxon>
        <taxon>Thermococcaceae</taxon>
        <taxon>Thermococcus</taxon>
    </lineage>
</organism>
<name>A0A218P870_9EURY</name>
<protein>
    <submittedName>
        <fullName evidence="1">Uncharacterized protein</fullName>
    </submittedName>
</protein>
<dbReference type="OrthoDB" id="85398at2157"/>
<evidence type="ECO:0000313" key="2">
    <source>
        <dbReference type="Proteomes" id="UP000197418"/>
    </source>
</evidence>
<accession>A0A218P870</accession>
<dbReference type="Gene3D" id="1.10.10.10">
    <property type="entry name" value="Winged helix-like DNA-binding domain superfamily/Winged helix DNA-binding domain"/>
    <property type="match status" value="1"/>
</dbReference>
<gene>
    <name evidence="1" type="ORF">A3L08_06345</name>
</gene>
<dbReference type="RefSeq" id="WP_088854218.1">
    <property type="nucleotide sequence ID" value="NZ_CP015102.1"/>
</dbReference>
<evidence type="ECO:0000313" key="1">
    <source>
        <dbReference type="EMBL" id="ASJ06969.1"/>
    </source>
</evidence>
<dbReference type="InterPro" id="IPR036388">
    <property type="entry name" value="WH-like_DNA-bd_sf"/>
</dbReference>